<dbReference type="InterPro" id="IPR027417">
    <property type="entry name" value="P-loop_NTPase"/>
</dbReference>
<dbReference type="Pfam" id="PF02224">
    <property type="entry name" value="Cytidylate_kin"/>
    <property type="match status" value="1"/>
</dbReference>
<dbReference type="InterPro" id="IPR003136">
    <property type="entry name" value="Cytidylate_kin"/>
</dbReference>
<evidence type="ECO:0000256" key="7">
    <source>
        <dbReference type="ARBA" id="ARBA00048478"/>
    </source>
</evidence>
<dbReference type="SUPFAM" id="SSF52540">
    <property type="entry name" value="P-loop containing nucleoside triphosphate hydrolases"/>
    <property type="match status" value="1"/>
</dbReference>
<dbReference type="Proteomes" id="UP000886787">
    <property type="component" value="Unassembled WGS sequence"/>
</dbReference>
<evidence type="ECO:0000256" key="5">
    <source>
        <dbReference type="ARBA" id="ARBA00022840"/>
    </source>
</evidence>
<feature type="domain" description="Cytidylate kinase" evidence="9">
    <location>
        <begin position="4"/>
        <end position="213"/>
    </location>
</feature>
<sequence length="220" mass="24266">MTAISIDGPAGAGKSTLARLAAKKLHFIYVDTGALYRAIGLNALLNGVAISDEERVKELLAKTKIELAFQDGVQRVYLNGKDVSDDIRTPEVSMAASGISALKPVRDFLLGLQRSMAEKYDVIMDGRDIGTVVLPNAQIKIFLTASARCRAKRRYDELTEKGMNVKFEDILQDIETRDYNDSHRAIAPLKPACGSILLDTSDEPLEVSLTRLVRMIEERL</sequence>
<dbReference type="NCBIfam" id="TIGR00017">
    <property type="entry name" value="cmk"/>
    <property type="match status" value="1"/>
</dbReference>
<dbReference type="AlphaFoldDB" id="A0A9D1CU79"/>
<dbReference type="EC" id="2.7.4.25" evidence="8"/>
<dbReference type="PANTHER" id="PTHR21299">
    <property type="entry name" value="CYTIDYLATE KINASE/PANTOATE-BETA-ALANINE LIGASE"/>
    <property type="match status" value="1"/>
</dbReference>
<organism evidence="10 11">
    <name type="scientific">Candidatus Scatavimonas merdigallinarum</name>
    <dbReference type="NCBI Taxonomy" id="2840914"/>
    <lineage>
        <taxon>Bacteria</taxon>
        <taxon>Bacillati</taxon>
        <taxon>Bacillota</taxon>
        <taxon>Clostridia</taxon>
        <taxon>Eubacteriales</taxon>
        <taxon>Oscillospiraceae</taxon>
        <taxon>Oscillospiraceae incertae sedis</taxon>
        <taxon>Candidatus Scatavimonas</taxon>
    </lineage>
</organism>
<reference evidence="10" key="1">
    <citation type="submission" date="2020-10" db="EMBL/GenBank/DDBJ databases">
        <authorList>
            <person name="Gilroy R."/>
        </authorList>
    </citation>
    <scope>NUCLEOTIDE SEQUENCE</scope>
    <source>
        <strain evidence="10">ChiSjej1B19-3389</strain>
    </source>
</reference>
<keyword evidence="8" id="KW-0963">Cytoplasm</keyword>
<dbReference type="GO" id="GO:0036431">
    <property type="term" value="F:dCMP kinase activity"/>
    <property type="evidence" value="ECO:0007669"/>
    <property type="project" value="InterPro"/>
</dbReference>
<comment type="caution">
    <text evidence="10">The sequence shown here is derived from an EMBL/GenBank/DDBJ whole genome shotgun (WGS) entry which is preliminary data.</text>
</comment>
<evidence type="ECO:0000259" key="9">
    <source>
        <dbReference type="Pfam" id="PF02224"/>
    </source>
</evidence>
<evidence type="ECO:0000256" key="6">
    <source>
        <dbReference type="ARBA" id="ARBA00047615"/>
    </source>
</evidence>
<comment type="catalytic activity">
    <reaction evidence="6 8">
        <text>dCMP + ATP = dCDP + ADP</text>
        <dbReference type="Rhea" id="RHEA:25094"/>
        <dbReference type="ChEBI" id="CHEBI:30616"/>
        <dbReference type="ChEBI" id="CHEBI:57566"/>
        <dbReference type="ChEBI" id="CHEBI:58593"/>
        <dbReference type="ChEBI" id="CHEBI:456216"/>
        <dbReference type="EC" id="2.7.4.25"/>
    </reaction>
</comment>
<dbReference type="InterPro" id="IPR011994">
    <property type="entry name" value="Cytidylate_kinase_dom"/>
</dbReference>
<comment type="catalytic activity">
    <reaction evidence="7 8">
        <text>CMP + ATP = CDP + ADP</text>
        <dbReference type="Rhea" id="RHEA:11600"/>
        <dbReference type="ChEBI" id="CHEBI:30616"/>
        <dbReference type="ChEBI" id="CHEBI:58069"/>
        <dbReference type="ChEBI" id="CHEBI:60377"/>
        <dbReference type="ChEBI" id="CHEBI:456216"/>
        <dbReference type="EC" id="2.7.4.25"/>
    </reaction>
</comment>
<dbReference type="HAMAP" id="MF_00238">
    <property type="entry name" value="Cytidyl_kinase_type1"/>
    <property type="match status" value="1"/>
</dbReference>
<proteinExistence type="inferred from homology"/>
<keyword evidence="3 8" id="KW-0547">Nucleotide-binding</keyword>
<evidence type="ECO:0000256" key="3">
    <source>
        <dbReference type="ARBA" id="ARBA00022741"/>
    </source>
</evidence>
<keyword evidence="5 8" id="KW-0067">ATP-binding</keyword>
<comment type="subcellular location">
    <subcellularLocation>
        <location evidence="8">Cytoplasm</location>
    </subcellularLocation>
</comment>
<comment type="similarity">
    <text evidence="1 8">Belongs to the cytidylate kinase family. Type 1 subfamily.</text>
</comment>
<dbReference type="PANTHER" id="PTHR21299:SF2">
    <property type="entry name" value="CYTIDYLATE KINASE"/>
    <property type="match status" value="1"/>
</dbReference>
<dbReference type="GO" id="GO:0005524">
    <property type="term" value="F:ATP binding"/>
    <property type="evidence" value="ECO:0007669"/>
    <property type="project" value="UniProtKB-UniRule"/>
</dbReference>
<dbReference type="Gene3D" id="3.40.50.300">
    <property type="entry name" value="P-loop containing nucleotide triphosphate hydrolases"/>
    <property type="match status" value="1"/>
</dbReference>
<dbReference type="GO" id="GO:0015949">
    <property type="term" value="P:nucleobase-containing small molecule interconversion"/>
    <property type="evidence" value="ECO:0007669"/>
    <property type="project" value="TreeGrafter"/>
</dbReference>
<dbReference type="GO" id="GO:0006220">
    <property type="term" value="P:pyrimidine nucleotide metabolic process"/>
    <property type="evidence" value="ECO:0007669"/>
    <property type="project" value="UniProtKB-UniRule"/>
</dbReference>
<evidence type="ECO:0000256" key="1">
    <source>
        <dbReference type="ARBA" id="ARBA00009427"/>
    </source>
</evidence>
<evidence type="ECO:0000256" key="2">
    <source>
        <dbReference type="ARBA" id="ARBA00022679"/>
    </source>
</evidence>
<evidence type="ECO:0000313" key="11">
    <source>
        <dbReference type="Proteomes" id="UP000886787"/>
    </source>
</evidence>
<name>A0A9D1CU79_9FIRM</name>
<gene>
    <name evidence="8" type="primary">cmk</name>
    <name evidence="10" type="ORF">IAD32_02960</name>
</gene>
<feature type="binding site" evidence="8">
    <location>
        <begin position="8"/>
        <end position="16"/>
    </location>
    <ligand>
        <name>ATP</name>
        <dbReference type="ChEBI" id="CHEBI:30616"/>
    </ligand>
</feature>
<protein>
    <recommendedName>
        <fullName evidence="8">Cytidylate kinase</fullName>
        <shortName evidence="8">CK</shortName>
        <ecNumber evidence="8">2.7.4.25</ecNumber>
    </recommendedName>
    <alternativeName>
        <fullName evidence="8">Cytidine monophosphate kinase</fullName>
        <shortName evidence="8">CMP kinase</shortName>
    </alternativeName>
</protein>
<evidence type="ECO:0000313" key="10">
    <source>
        <dbReference type="EMBL" id="HIQ80228.1"/>
    </source>
</evidence>
<dbReference type="CDD" id="cd02020">
    <property type="entry name" value="CMPK"/>
    <property type="match status" value="1"/>
</dbReference>
<accession>A0A9D1CU79</accession>
<keyword evidence="4 8" id="KW-0418">Kinase</keyword>
<evidence type="ECO:0000256" key="4">
    <source>
        <dbReference type="ARBA" id="ARBA00022777"/>
    </source>
</evidence>
<reference evidence="10" key="2">
    <citation type="journal article" date="2021" name="PeerJ">
        <title>Extensive microbial diversity within the chicken gut microbiome revealed by metagenomics and culture.</title>
        <authorList>
            <person name="Gilroy R."/>
            <person name="Ravi A."/>
            <person name="Getino M."/>
            <person name="Pursley I."/>
            <person name="Horton D.L."/>
            <person name="Alikhan N.F."/>
            <person name="Baker D."/>
            <person name="Gharbi K."/>
            <person name="Hall N."/>
            <person name="Watson M."/>
            <person name="Adriaenssens E.M."/>
            <person name="Foster-Nyarko E."/>
            <person name="Jarju S."/>
            <person name="Secka A."/>
            <person name="Antonio M."/>
            <person name="Oren A."/>
            <person name="Chaudhuri R.R."/>
            <person name="La Ragione R."/>
            <person name="Hildebrand F."/>
            <person name="Pallen M.J."/>
        </authorList>
    </citation>
    <scope>NUCLEOTIDE SEQUENCE</scope>
    <source>
        <strain evidence="10">ChiSjej1B19-3389</strain>
    </source>
</reference>
<dbReference type="EMBL" id="DVFW01000018">
    <property type="protein sequence ID" value="HIQ80228.1"/>
    <property type="molecule type" value="Genomic_DNA"/>
</dbReference>
<keyword evidence="2 8" id="KW-0808">Transferase</keyword>
<dbReference type="GO" id="GO:0005829">
    <property type="term" value="C:cytosol"/>
    <property type="evidence" value="ECO:0007669"/>
    <property type="project" value="TreeGrafter"/>
</dbReference>
<evidence type="ECO:0000256" key="8">
    <source>
        <dbReference type="HAMAP-Rule" id="MF_00238"/>
    </source>
</evidence>